<evidence type="ECO:0000256" key="2">
    <source>
        <dbReference type="ARBA" id="ARBA00009236"/>
    </source>
</evidence>
<dbReference type="EC" id="2.6.1.45" evidence="6"/>
<feature type="binding site" evidence="9">
    <location>
        <position position="347"/>
    </location>
    <ligand>
        <name>substrate</name>
    </ligand>
</feature>
<dbReference type="InterPro" id="IPR000192">
    <property type="entry name" value="Aminotrans_V_dom"/>
</dbReference>
<feature type="domain" description="Aminotransferase class V" evidence="11">
    <location>
        <begin position="54"/>
        <end position="321"/>
    </location>
</feature>
<dbReference type="Gene3D" id="3.90.1150.10">
    <property type="entry name" value="Aspartate Aminotransferase, domain 1"/>
    <property type="match status" value="1"/>
</dbReference>
<evidence type="ECO:0000313" key="12">
    <source>
        <dbReference type="EMBL" id="PTM60742.1"/>
    </source>
</evidence>
<evidence type="ECO:0000259" key="11">
    <source>
        <dbReference type="Pfam" id="PF00266"/>
    </source>
</evidence>
<comment type="pathway">
    <text evidence="5">One-carbon metabolism; formaldehyde assimilation via serine pathway.</text>
</comment>
<comment type="caution">
    <text evidence="12">The sequence shown here is derived from an EMBL/GenBank/DDBJ whole genome shotgun (WGS) entry which is preliminary data.</text>
</comment>
<dbReference type="PANTHER" id="PTHR21152:SF40">
    <property type="entry name" value="ALANINE--GLYOXYLATE AMINOTRANSFERASE"/>
    <property type="match status" value="1"/>
</dbReference>
<dbReference type="InterPro" id="IPR015424">
    <property type="entry name" value="PyrdxlP-dep_Trfase"/>
</dbReference>
<dbReference type="OrthoDB" id="389074at2"/>
<dbReference type="GO" id="GO:0050281">
    <property type="term" value="F:L-serine-glyoxylate transaminase activity"/>
    <property type="evidence" value="ECO:0007669"/>
    <property type="project" value="UniProtKB-EC"/>
</dbReference>
<dbReference type="SUPFAM" id="SSF53383">
    <property type="entry name" value="PLP-dependent transferases"/>
    <property type="match status" value="1"/>
</dbReference>
<proteinExistence type="inferred from homology"/>
<comment type="similarity">
    <text evidence="2">Belongs to the class-V pyridoxal-phosphate-dependent aminotransferase family.</text>
</comment>
<dbReference type="InterPro" id="IPR015422">
    <property type="entry name" value="PyrdxlP-dep_Trfase_small"/>
</dbReference>
<dbReference type="GO" id="GO:0004760">
    <property type="term" value="F:L-serine-pyruvate transaminase activity"/>
    <property type="evidence" value="ECO:0007669"/>
    <property type="project" value="TreeGrafter"/>
</dbReference>
<keyword evidence="3" id="KW-0808">Transferase</keyword>
<dbReference type="GO" id="GO:0008453">
    <property type="term" value="F:alanine-glyoxylate transaminase activity"/>
    <property type="evidence" value="ECO:0007669"/>
    <property type="project" value="TreeGrafter"/>
</dbReference>
<protein>
    <recommendedName>
        <fullName evidence="7">Serine--glyoxylate aminotransferase</fullName>
        <ecNumber evidence="6">2.6.1.45</ecNumber>
    </recommendedName>
</protein>
<sequence>MATNAPRVAGRHFLQIPGPSPVPERILSAIARQTIDHRGPDFGKLGLRVLDGMRTIFKTKGHVVIYPASGTGAWEAALANTLSPGDKVLMVETGHFATLWKTMAAKLGVEATFIPSDWRAGADVAAIEAALREDKAHAFKAVCVVHNETSTGCTSRIDEVRKAIDAAGHPALLMVDTISSLASVDYRHDEWGVDVTVAGSQKGLMLPPGLSFNAVSEKALAASKTSRLPKSFWGWEEMIAAGKSGYFPYTPATNLLYGLDEAIKMLHEEGLDSVFARHLRHGEATRRAVAAWGLENLCTNPKHFSPVLTAVVMPEGHDADKLRSVILDAFDMSLGTGLSKVAKKVFRIGHLGDINDLTLIGTLAGVEMGLGLAGVPHKAGGVAAAMAYLADTKREGSAKAA</sequence>
<dbReference type="Proteomes" id="UP000241808">
    <property type="component" value="Unassembled WGS sequence"/>
</dbReference>
<evidence type="ECO:0000256" key="8">
    <source>
        <dbReference type="ARBA" id="ARBA00093187"/>
    </source>
</evidence>
<evidence type="ECO:0000256" key="5">
    <source>
        <dbReference type="ARBA" id="ARBA00060690"/>
    </source>
</evidence>
<organism evidence="12 13">
    <name type="scientific">Phreatobacter oligotrophus</name>
    <dbReference type="NCBI Taxonomy" id="1122261"/>
    <lineage>
        <taxon>Bacteria</taxon>
        <taxon>Pseudomonadati</taxon>
        <taxon>Pseudomonadota</taxon>
        <taxon>Alphaproteobacteria</taxon>
        <taxon>Hyphomicrobiales</taxon>
        <taxon>Phreatobacteraceae</taxon>
        <taxon>Phreatobacter</taxon>
    </lineage>
</organism>
<keyword evidence="13" id="KW-1185">Reference proteome</keyword>
<evidence type="ECO:0000256" key="9">
    <source>
        <dbReference type="PIRSR" id="PIRSR000524-1"/>
    </source>
</evidence>
<name>A0A2T4ZFP1_9HYPH</name>
<evidence type="ECO:0000256" key="7">
    <source>
        <dbReference type="ARBA" id="ARBA00070386"/>
    </source>
</evidence>
<dbReference type="FunFam" id="3.40.640.10:FF:000054">
    <property type="entry name" value="Serine--glyoxylate aminotransferase"/>
    <property type="match status" value="1"/>
</dbReference>
<dbReference type="PANTHER" id="PTHR21152">
    <property type="entry name" value="AMINOTRANSFERASE CLASS V"/>
    <property type="match status" value="1"/>
</dbReference>
<feature type="modified residue" description="N6-(pyridoxal phosphate)lysine" evidence="10">
    <location>
        <position position="202"/>
    </location>
</feature>
<dbReference type="InterPro" id="IPR024169">
    <property type="entry name" value="SP_NH2Trfase/AEP_transaminase"/>
</dbReference>
<keyword evidence="3" id="KW-0032">Aminotransferase</keyword>
<dbReference type="FunFam" id="3.90.1150.10:FF:000031">
    <property type="entry name" value="Serine--glyoxylate aminotransferase"/>
    <property type="match status" value="1"/>
</dbReference>
<gene>
    <name evidence="12" type="ORF">C8P69_102124</name>
</gene>
<evidence type="ECO:0000256" key="1">
    <source>
        <dbReference type="ARBA" id="ARBA00001933"/>
    </source>
</evidence>
<dbReference type="GO" id="GO:0019265">
    <property type="term" value="P:glycine biosynthetic process, by transamination of glyoxylate"/>
    <property type="evidence" value="ECO:0007669"/>
    <property type="project" value="TreeGrafter"/>
</dbReference>
<dbReference type="InterPro" id="IPR015421">
    <property type="entry name" value="PyrdxlP-dep_Trfase_major"/>
</dbReference>
<evidence type="ECO:0000313" key="13">
    <source>
        <dbReference type="Proteomes" id="UP000241808"/>
    </source>
</evidence>
<comment type="catalytic activity">
    <reaction evidence="8">
        <text>glyoxylate + L-serine = 3-hydroxypyruvate + glycine</text>
        <dbReference type="Rhea" id="RHEA:19125"/>
        <dbReference type="ChEBI" id="CHEBI:17180"/>
        <dbReference type="ChEBI" id="CHEBI:33384"/>
        <dbReference type="ChEBI" id="CHEBI:36655"/>
        <dbReference type="ChEBI" id="CHEBI:57305"/>
        <dbReference type="EC" id="2.6.1.45"/>
    </reaction>
</comment>
<dbReference type="AlphaFoldDB" id="A0A2T4ZFP1"/>
<evidence type="ECO:0000256" key="10">
    <source>
        <dbReference type="PIRSR" id="PIRSR000524-50"/>
    </source>
</evidence>
<comment type="cofactor">
    <cofactor evidence="1 10">
        <name>pyridoxal 5'-phosphate</name>
        <dbReference type="ChEBI" id="CHEBI:597326"/>
    </cofactor>
</comment>
<evidence type="ECO:0000256" key="3">
    <source>
        <dbReference type="ARBA" id="ARBA00022576"/>
    </source>
</evidence>
<accession>A0A2T4ZFP1</accession>
<dbReference type="EMBL" id="PZZL01000002">
    <property type="protein sequence ID" value="PTM60742.1"/>
    <property type="molecule type" value="Genomic_DNA"/>
</dbReference>
<dbReference type="Gene3D" id="3.40.640.10">
    <property type="entry name" value="Type I PLP-dependent aspartate aminotransferase-like (Major domain)"/>
    <property type="match status" value="1"/>
</dbReference>
<dbReference type="PIRSF" id="PIRSF000524">
    <property type="entry name" value="SPT"/>
    <property type="match status" value="1"/>
</dbReference>
<keyword evidence="12" id="KW-0670">Pyruvate</keyword>
<keyword evidence="4 10" id="KW-0663">Pyridoxal phosphate</keyword>
<evidence type="ECO:0000256" key="4">
    <source>
        <dbReference type="ARBA" id="ARBA00022898"/>
    </source>
</evidence>
<dbReference type="Pfam" id="PF00266">
    <property type="entry name" value="Aminotran_5"/>
    <property type="match status" value="1"/>
</dbReference>
<dbReference type="RefSeq" id="WP_108174690.1">
    <property type="nucleotide sequence ID" value="NZ_PZZL01000002.1"/>
</dbReference>
<reference evidence="12 13" key="1">
    <citation type="submission" date="2018-04" db="EMBL/GenBank/DDBJ databases">
        <title>Genomic Encyclopedia of Archaeal and Bacterial Type Strains, Phase II (KMG-II): from individual species to whole genera.</title>
        <authorList>
            <person name="Goeker M."/>
        </authorList>
    </citation>
    <scope>NUCLEOTIDE SEQUENCE [LARGE SCALE GENOMIC DNA]</scope>
    <source>
        <strain evidence="12 13">DSM 25521</strain>
    </source>
</reference>
<evidence type="ECO:0000256" key="6">
    <source>
        <dbReference type="ARBA" id="ARBA00067024"/>
    </source>
</evidence>